<dbReference type="SUPFAM" id="SSF51735">
    <property type="entry name" value="NAD(P)-binding Rossmann-fold domains"/>
    <property type="match status" value="1"/>
</dbReference>
<dbReference type="Pfam" id="PF01408">
    <property type="entry name" value="GFO_IDH_MocA"/>
    <property type="match status" value="1"/>
</dbReference>
<evidence type="ECO:0000259" key="2">
    <source>
        <dbReference type="Pfam" id="PF01408"/>
    </source>
</evidence>
<dbReference type="Pfam" id="PF02894">
    <property type="entry name" value="GFO_IDH_MocA_C"/>
    <property type="match status" value="1"/>
</dbReference>
<protein>
    <submittedName>
        <fullName evidence="4">NAD-binding Rossmann fold oxidoreductase family protein</fullName>
    </submittedName>
</protein>
<dbReference type="InterPro" id="IPR000683">
    <property type="entry name" value="Gfo/Idh/MocA-like_OxRdtase_N"/>
</dbReference>
<dbReference type="GO" id="GO:0005737">
    <property type="term" value="C:cytoplasm"/>
    <property type="evidence" value="ECO:0007669"/>
    <property type="project" value="TreeGrafter"/>
</dbReference>
<keyword evidence="1" id="KW-0472">Membrane</keyword>
<feature type="domain" description="Gfo/Idh/MocA-like oxidoreductase N-terminal" evidence="2">
    <location>
        <begin position="44"/>
        <end position="174"/>
    </location>
</feature>
<comment type="caution">
    <text evidence="4">The sequence shown here is derived from an EMBL/GenBank/DDBJ whole genome shotgun (WGS) entry which is preliminary data.</text>
</comment>
<feature type="domain" description="Gfo/Idh/MocA-like oxidoreductase C-terminal" evidence="3">
    <location>
        <begin position="206"/>
        <end position="336"/>
    </location>
</feature>
<dbReference type="InterPro" id="IPR036291">
    <property type="entry name" value="NAD(P)-bd_dom_sf"/>
</dbReference>
<dbReference type="InterPro" id="IPR004104">
    <property type="entry name" value="Gfo/Idh/MocA-like_OxRdtase_C"/>
</dbReference>
<dbReference type="GeneID" id="25314282"/>
<gene>
    <name evidence="4" type="ORF">T310_1931</name>
</gene>
<dbReference type="Proteomes" id="UP000053958">
    <property type="component" value="Unassembled WGS sequence"/>
</dbReference>
<dbReference type="OrthoDB" id="64915at2759"/>
<name>A0A0F4Z101_RASE3</name>
<dbReference type="STRING" id="1408163.A0A0F4Z101"/>
<dbReference type="GO" id="GO:0016491">
    <property type="term" value="F:oxidoreductase activity"/>
    <property type="evidence" value="ECO:0007669"/>
    <property type="project" value="TreeGrafter"/>
</dbReference>
<dbReference type="PANTHER" id="PTHR42840">
    <property type="entry name" value="NAD(P)-BINDING ROSSMANN-FOLD SUPERFAMILY PROTEIN-RELATED"/>
    <property type="match status" value="1"/>
</dbReference>
<dbReference type="GO" id="GO:0006740">
    <property type="term" value="P:NADPH regeneration"/>
    <property type="evidence" value="ECO:0007669"/>
    <property type="project" value="TreeGrafter"/>
</dbReference>
<dbReference type="EMBL" id="LASV01000076">
    <property type="protein sequence ID" value="KKA24050.1"/>
    <property type="molecule type" value="Genomic_DNA"/>
</dbReference>
<evidence type="ECO:0000313" key="5">
    <source>
        <dbReference type="Proteomes" id="UP000053958"/>
    </source>
</evidence>
<feature type="transmembrane region" description="Helical" evidence="1">
    <location>
        <begin position="32"/>
        <end position="54"/>
    </location>
</feature>
<evidence type="ECO:0000256" key="1">
    <source>
        <dbReference type="SAM" id="Phobius"/>
    </source>
</evidence>
<sequence>MAGNTAPVDRLLFHLHSTHANLACIDPADNPFSLQTLIVVMSIGIAIIGSGIFAREEHLFFFSRDALAFIDLYWQPAVLAAKDLTLKAIYSRSLKSAQGLASGLSDVDLYSEDSGAGKGYADLLARQDIKAVIIALPILVQPDFIRKALSAGKHVLSEKPIAKDLATAQELVQWYHSNVDSKRIFWGVAENFRYFTQFLYAAEQVQKLGRVKNFRVNVHTMTKTDFKYYLTEWRKVPEYQGGFLLDGGIHIVAGIRLLLGPENPITTLSAHTNLLQEHLPPVDTVDAIMKTKSGATGTFSASYGSDFKDFGFELSCEGGVVSVSRDGVFVNGEDQHIAFDGKGVVPEVADFAASIAKGGPLDRRQWPEEALADLEILEKMLRSGERDGEKMALSLQG</sequence>
<dbReference type="Gene3D" id="3.40.50.720">
    <property type="entry name" value="NAD(P)-binding Rossmann-like Domain"/>
    <property type="match status" value="1"/>
</dbReference>
<dbReference type="SUPFAM" id="SSF55347">
    <property type="entry name" value="Glyceraldehyde-3-phosphate dehydrogenase-like, C-terminal domain"/>
    <property type="match status" value="1"/>
</dbReference>
<dbReference type="RefSeq" id="XP_013330662.1">
    <property type="nucleotide sequence ID" value="XM_013475208.1"/>
</dbReference>
<dbReference type="AlphaFoldDB" id="A0A0F4Z101"/>
<proteinExistence type="predicted"/>
<keyword evidence="1" id="KW-1133">Transmembrane helix</keyword>
<reference evidence="4 5" key="1">
    <citation type="submission" date="2015-04" db="EMBL/GenBank/DDBJ databases">
        <authorList>
            <person name="Heijne W.H."/>
            <person name="Fedorova N.D."/>
            <person name="Nierman W.C."/>
            <person name="Vollebregt A.W."/>
            <person name="Zhao Z."/>
            <person name="Wu L."/>
            <person name="Kumar M."/>
            <person name="Stam H."/>
            <person name="van den Berg M.A."/>
            <person name="Pel H.J."/>
        </authorList>
    </citation>
    <scope>NUCLEOTIDE SEQUENCE [LARGE SCALE GENOMIC DNA]</scope>
    <source>
        <strain evidence="4 5">CBS 393.64</strain>
    </source>
</reference>
<organism evidence="4 5">
    <name type="scientific">Rasamsonia emersonii (strain ATCC 16479 / CBS 393.64 / IMI 116815)</name>
    <dbReference type="NCBI Taxonomy" id="1408163"/>
    <lineage>
        <taxon>Eukaryota</taxon>
        <taxon>Fungi</taxon>
        <taxon>Dikarya</taxon>
        <taxon>Ascomycota</taxon>
        <taxon>Pezizomycotina</taxon>
        <taxon>Eurotiomycetes</taxon>
        <taxon>Eurotiomycetidae</taxon>
        <taxon>Eurotiales</taxon>
        <taxon>Trichocomaceae</taxon>
        <taxon>Rasamsonia</taxon>
    </lineage>
</organism>
<evidence type="ECO:0000259" key="3">
    <source>
        <dbReference type="Pfam" id="PF02894"/>
    </source>
</evidence>
<keyword evidence="5" id="KW-1185">Reference proteome</keyword>
<dbReference type="GO" id="GO:0000166">
    <property type="term" value="F:nucleotide binding"/>
    <property type="evidence" value="ECO:0007669"/>
    <property type="project" value="InterPro"/>
</dbReference>
<keyword evidence="1" id="KW-0812">Transmembrane</keyword>
<evidence type="ECO:0000313" key="4">
    <source>
        <dbReference type="EMBL" id="KKA24050.1"/>
    </source>
</evidence>
<dbReference type="Gene3D" id="3.30.360.10">
    <property type="entry name" value="Dihydrodipicolinate Reductase, domain 2"/>
    <property type="match status" value="1"/>
</dbReference>
<accession>A0A0F4Z101</accession>
<dbReference type="PANTHER" id="PTHR42840:SF5">
    <property type="entry name" value="NAD(P)-BINDING ROSSMANN-FOLD SUPERFAMILY PROTEIN"/>
    <property type="match status" value="1"/>
</dbReference>